<protein>
    <submittedName>
        <fullName evidence="1">Uncharacterized protein</fullName>
    </submittedName>
</protein>
<dbReference type="EMBL" id="GGEC01086729">
    <property type="protein sequence ID" value="MBX67213.1"/>
    <property type="molecule type" value="Transcribed_RNA"/>
</dbReference>
<evidence type="ECO:0000313" key="1">
    <source>
        <dbReference type="EMBL" id="MBX67213.1"/>
    </source>
</evidence>
<proteinExistence type="predicted"/>
<sequence>MFQLTALQVHRMTKRTKHFAVNFSILSNK</sequence>
<accession>A0A2P2QJR3</accession>
<organism evidence="1">
    <name type="scientific">Rhizophora mucronata</name>
    <name type="common">Asiatic mangrove</name>
    <dbReference type="NCBI Taxonomy" id="61149"/>
    <lineage>
        <taxon>Eukaryota</taxon>
        <taxon>Viridiplantae</taxon>
        <taxon>Streptophyta</taxon>
        <taxon>Embryophyta</taxon>
        <taxon>Tracheophyta</taxon>
        <taxon>Spermatophyta</taxon>
        <taxon>Magnoliopsida</taxon>
        <taxon>eudicotyledons</taxon>
        <taxon>Gunneridae</taxon>
        <taxon>Pentapetalae</taxon>
        <taxon>rosids</taxon>
        <taxon>fabids</taxon>
        <taxon>Malpighiales</taxon>
        <taxon>Rhizophoraceae</taxon>
        <taxon>Rhizophora</taxon>
    </lineage>
</organism>
<name>A0A2P2QJR3_RHIMU</name>
<dbReference type="AlphaFoldDB" id="A0A2P2QJR3"/>
<reference evidence="1" key="1">
    <citation type="submission" date="2018-02" db="EMBL/GenBank/DDBJ databases">
        <title>Rhizophora mucronata_Transcriptome.</title>
        <authorList>
            <person name="Meera S.P."/>
            <person name="Sreeshan A."/>
            <person name="Augustine A."/>
        </authorList>
    </citation>
    <scope>NUCLEOTIDE SEQUENCE</scope>
    <source>
        <tissue evidence="1">Leaf</tissue>
    </source>
</reference>